<evidence type="ECO:0000313" key="7">
    <source>
        <dbReference type="EMBL" id="EMB33051.1"/>
    </source>
</evidence>
<organism evidence="7">
    <name type="scientific">Treponema denticola H-22</name>
    <dbReference type="NCBI Taxonomy" id="999432"/>
    <lineage>
        <taxon>Bacteria</taxon>
        <taxon>Pseudomonadati</taxon>
        <taxon>Spirochaetota</taxon>
        <taxon>Spirochaetia</taxon>
        <taxon>Spirochaetales</taxon>
        <taxon>Treponemataceae</taxon>
        <taxon>Treponema</taxon>
    </lineage>
</organism>
<protein>
    <recommendedName>
        <fullName evidence="5">Flagellar protein</fullName>
    </recommendedName>
</protein>
<dbReference type="HOGENOM" id="CLU_105449_0_0_12"/>
<keyword evidence="7" id="KW-0969">Cilium</keyword>
<dbReference type="GO" id="GO:0044781">
    <property type="term" value="P:bacterial-type flagellum organization"/>
    <property type="evidence" value="ECO:0007669"/>
    <property type="project" value="UniProtKB-UniRule"/>
</dbReference>
<feature type="signal peptide" evidence="6">
    <location>
        <begin position="1"/>
        <end position="21"/>
    </location>
</feature>
<comment type="caution">
    <text evidence="7">The sequence shown here is derived from an EMBL/GenBank/DDBJ whole genome shotgun (WGS) entry which is preliminary data.</text>
</comment>
<dbReference type="GO" id="GO:0005886">
    <property type="term" value="C:plasma membrane"/>
    <property type="evidence" value="ECO:0007669"/>
    <property type="project" value="UniProtKB-SubCell"/>
</dbReference>
<keyword evidence="4 5" id="KW-0472">Membrane</keyword>
<evidence type="ECO:0000256" key="5">
    <source>
        <dbReference type="RuleBase" id="RU362064"/>
    </source>
</evidence>
<feature type="chain" id="PRO_5002393603" description="Flagellar protein" evidence="6">
    <location>
        <begin position="22"/>
        <end position="219"/>
    </location>
</feature>
<evidence type="ECO:0000256" key="3">
    <source>
        <dbReference type="ARBA" id="ARBA00022989"/>
    </source>
</evidence>
<evidence type="ECO:0000256" key="4">
    <source>
        <dbReference type="ARBA" id="ARBA00023136"/>
    </source>
</evidence>
<proteinExistence type="inferred from homology"/>
<reference evidence="7" key="1">
    <citation type="submission" date="2012-01" db="EMBL/GenBank/DDBJ databases">
        <title>The Genome Sequence of Treponema denticola H-22.</title>
        <authorList>
            <consortium name="The Broad Institute Genome Sequencing Platform"/>
            <person name="Earl A."/>
            <person name="Ward D."/>
            <person name="Feldgarden M."/>
            <person name="Gevers D."/>
            <person name="Blanton J.M."/>
            <person name="Fenno C.J."/>
            <person name="Baranova O.V."/>
            <person name="Mathney J."/>
            <person name="Dewhirst F.E."/>
            <person name="Izard J."/>
            <person name="Young S.K."/>
            <person name="Zeng Q."/>
            <person name="Gargeya S."/>
            <person name="Fitzgerald M."/>
            <person name="Haas B."/>
            <person name="Abouelleil A."/>
            <person name="Alvarado L."/>
            <person name="Arachchi H.M."/>
            <person name="Berlin A."/>
            <person name="Chapman S.B."/>
            <person name="Gearin G."/>
            <person name="Goldberg J."/>
            <person name="Griggs A."/>
            <person name="Gujja S."/>
            <person name="Hansen M."/>
            <person name="Heiman D."/>
            <person name="Howarth C."/>
            <person name="Larimer J."/>
            <person name="Lui A."/>
            <person name="MacDonald P.J.P."/>
            <person name="McCowen C."/>
            <person name="Montmayeur A."/>
            <person name="Murphy C."/>
            <person name="Neiman D."/>
            <person name="Pearson M."/>
            <person name="Priest M."/>
            <person name="Roberts A."/>
            <person name="Saif S."/>
            <person name="Shea T."/>
            <person name="Sisk P."/>
            <person name="Stolte C."/>
            <person name="Sykes S."/>
            <person name="Wortman J."/>
            <person name="Nusbaum C."/>
            <person name="Birren B."/>
        </authorList>
    </citation>
    <scope>NUCLEOTIDE SEQUENCE [LARGE SCALE GENOMIC DNA]</scope>
    <source>
        <strain evidence="7">H-22</strain>
    </source>
</reference>
<keyword evidence="7" id="KW-0282">Flagellum</keyword>
<name>A0A0E2E446_TREDN</name>
<dbReference type="NCBIfam" id="TIGR03500">
    <property type="entry name" value="FliO_TIGR"/>
    <property type="match status" value="1"/>
</dbReference>
<dbReference type="GO" id="GO:0009425">
    <property type="term" value="C:bacterial-type flagellum basal body"/>
    <property type="evidence" value="ECO:0007669"/>
    <property type="project" value="UniProtKB-SubCell"/>
</dbReference>
<feature type="transmembrane region" description="Helical" evidence="5">
    <location>
        <begin position="80"/>
        <end position="98"/>
    </location>
</feature>
<gene>
    <name evidence="7" type="ORF">HMPREF9726_01412</name>
</gene>
<dbReference type="Proteomes" id="UP000011705">
    <property type="component" value="Chromosome"/>
</dbReference>
<sequence length="219" mass="23831">MSLGKKLFFIIFFLFSVTLFAENDGTSSDGDSLPSESGILLDAGKKGNIERNEGDALPAGNGNTFDLNVAERTQSPISRLLQVLVSLIIVCILAYVVLKFLKKSSLSFSSDSPYLKSVASINIAQGKSIHVITLGEKAYIVGVTDASINMIGEVEDKTLVDTMNLDAERRSSPPKQDFASMLSSVFKGSKNNDVDVNFFEAQRERLNKAAKAQVPEERE</sequence>
<keyword evidence="1 5" id="KW-1003">Cell membrane</keyword>
<keyword evidence="3 5" id="KW-1133">Transmembrane helix</keyword>
<comment type="subcellular location">
    <subcellularLocation>
        <location evidence="5">Cell membrane</location>
    </subcellularLocation>
    <subcellularLocation>
        <location evidence="5">Bacterial flagellum basal body</location>
    </subcellularLocation>
</comment>
<dbReference type="RefSeq" id="WP_002684529.1">
    <property type="nucleotide sequence ID" value="NZ_CM001795.1"/>
</dbReference>
<accession>A0A0E2E446</accession>
<keyword evidence="7" id="KW-0966">Cell projection</keyword>
<dbReference type="Pfam" id="PF04347">
    <property type="entry name" value="FliO"/>
    <property type="match status" value="1"/>
</dbReference>
<evidence type="ECO:0000256" key="6">
    <source>
        <dbReference type="SAM" id="SignalP"/>
    </source>
</evidence>
<evidence type="ECO:0000256" key="1">
    <source>
        <dbReference type="ARBA" id="ARBA00022475"/>
    </source>
</evidence>
<dbReference type="PATRIC" id="fig|999432.5.peg.1466"/>
<dbReference type="InterPro" id="IPR022781">
    <property type="entry name" value="Flagellar_biosynth_FliO"/>
</dbReference>
<comment type="similarity">
    <text evidence="5">Belongs to the FliO/MopB family.</text>
</comment>
<dbReference type="AlphaFoldDB" id="A0A0E2E446"/>
<keyword evidence="6" id="KW-0732">Signal</keyword>
<evidence type="ECO:0000256" key="2">
    <source>
        <dbReference type="ARBA" id="ARBA00022692"/>
    </source>
</evidence>
<dbReference type="EMBL" id="AGDV01000012">
    <property type="protein sequence ID" value="EMB33051.1"/>
    <property type="molecule type" value="Genomic_DNA"/>
</dbReference>
<keyword evidence="2 5" id="KW-0812">Transmembrane</keyword>
<keyword evidence="5" id="KW-0975">Bacterial flagellum</keyword>